<dbReference type="Proteomes" id="UP001611548">
    <property type="component" value="Unassembled WGS sequence"/>
</dbReference>
<dbReference type="InterPro" id="IPR003448">
    <property type="entry name" value="Mopterin_biosynth_MoaE"/>
</dbReference>
<gene>
    <name evidence="1" type="ORF">ACH429_07385</name>
</gene>
<keyword evidence="2" id="KW-1185">Reference proteome</keyword>
<dbReference type="PANTHER" id="PTHR23404">
    <property type="entry name" value="MOLYBDOPTERIN SYNTHASE RELATED"/>
    <property type="match status" value="1"/>
</dbReference>
<dbReference type="CDD" id="cd00756">
    <property type="entry name" value="MoaE"/>
    <property type="match status" value="1"/>
</dbReference>
<comment type="caution">
    <text evidence="1">The sequence shown here is derived from an EMBL/GenBank/DDBJ whole genome shotgun (WGS) entry which is preliminary data.</text>
</comment>
<dbReference type="Gene3D" id="3.90.1170.40">
    <property type="entry name" value="Molybdopterin biosynthesis MoaE subunit"/>
    <property type="match status" value="1"/>
</dbReference>
<evidence type="ECO:0000313" key="2">
    <source>
        <dbReference type="Proteomes" id="UP001611548"/>
    </source>
</evidence>
<name>A0ABW7UQG2_9ACTN</name>
<dbReference type="RefSeq" id="WP_055470699.1">
    <property type="nucleotide sequence ID" value="NZ_JBIRWE010000002.1"/>
</dbReference>
<dbReference type="Pfam" id="PF02391">
    <property type="entry name" value="MoaE"/>
    <property type="match status" value="1"/>
</dbReference>
<evidence type="ECO:0000313" key="1">
    <source>
        <dbReference type="EMBL" id="MFI1963945.1"/>
    </source>
</evidence>
<sequence>MGAMARTYDHPGEAAAADPIRLLAIRDTPLSLDEVFTAVGDRSAGGTALFVGTVRDHDGGSDVTALGYSSHPIAEAELRRVAEKVAADFPVRAMAAVHRVGDLSVGDIAVIAAVSCPHRAEAFAACRRLIDDLKAEVPIWKHQVFADGHNEWVGA</sequence>
<dbReference type="SUPFAM" id="SSF54690">
    <property type="entry name" value="Molybdopterin synthase subunit MoaE"/>
    <property type="match status" value="1"/>
</dbReference>
<organism evidence="1 2">
    <name type="scientific">Streptomyces pathocidini</name>
    <dbReference type="NCBI Taxonomy" id="1650571"/>
    <lineage>
        <taxon>Bacteria</taxon>
        <taxon>Bacillati</taxon>
        <taxon>Actinomycetota</taxon>
        <taxon>Actinomycetes</taxon>
        <taxon>Kitasatosporales</taxon>
        <taxon>Streptomycetaceae</taxon>
        <taxon>Streptomyces</taxon>
    </lineage>
</organism>
<accession>A0ABW7UQG2</accession>
<dbReference type="EMBL" id="JBIRWE010000002">
    <property type="protein sequence ID" value="MFI1963945.1"/>
    <property type="molecule type" value="Genomic_DNA"/>
</dbReference>
<protein>
    <submittedName>
        <fullName evidence="1">Molybdenum cofactor biosynthesis protein MoaE</fullName>
    </submittedName>
</protein>
<dbReference type="InterPro" id="IPR036563">
    <property type="entry name" value="MoaE_sf"/>
</dbReference>
<reference evidence="1 2" key="1">
    <citation type="submission" date="2024-10" db="EMBL/GenBank/DDBJ databases">
        <title>The Natural Products Discovery Center: Release of the First 8490 Sequenced Strains for Exploring Actinobacteria Biosynthetic Diversity.</title>
        <authorList>
            <person name="Kalkreuter E."/>
            <person name="Kautsar S.A."/>
            <person name="Yang D."/>
            <person name="Bader C.D."/>
            <person name="Teijaro C.N."/>
            <person name="Fluegel L."/>
            <person name="Davis C.M."/>
            <person name="Simpson J.R."/>
            <person name="Lauterbach L."/>
            <person name="Steele A.D."/>
            <person name="Gui C."/>
            <person name="Meng S."/>
            <person name="Li G."/>
            <person name="Viehrig K."/>
            <person name="Ye F."/>
            <person name="Su P."/>
            <person name="Kiefer A.F."/>
            <person name="Nichols A."/>
            <person name="Cepeda A.J."/>
            <person name="Yan W."/>
            <person name="Fan B."/>
            <person name="Jiang Y."/>
            <person name="Adhikari A."/>
            <person name="Zheng C.-J."/>
            <person name="Schuster L."/>
            <person name="Cowan T.M."/>
            <person name="Smanski M.J."/>
            <person name="Chevrette M.G."/>
            <person name="De Carvalho L.P.S."/>
            <person name="Shen B."/>
        </authorList>
    </citation>
    <scope>NUCLEOTIDE SEQUENCE [LARGE SCALE GENOMIC DNA]</scope>
    <source>
        <strain evidence="1 2">NPDC020327</strain>
    </source>
</reference>
<proteinExistence type="predicted"/>